<dbReference type="EMBL" id="BSPK01000109">
    <property type="protein sequence ID" value="GLS66956.1"/>
    <property type="molecule type" value="Genomic_DNA"/>
</dbReference>
<evidence type="ECO:0000256" key="1">
    <source>
        <dbReference type="SAM" id="MobiDB-lite"/>
    </source>
</evidence>
<dbReference type="Proteomes" id="UP001156856">
    <property type="component" value="Unassembled WGS sequence"/>
</dbReference>
<organism evidence="2 4">
    <name type="scientific">Methylobacterium oxalidis</name>
    <dbReference type="NCBI Taxonomy" id="944322"/>
    <lineage>
        <taxon>Bacteria</taxon>
        <taxon>Pseudomonadati</taxon>
        <taxon>Pseudomonadota</taxon>
        <taxon>Alphaproteobacteria</taxon>
        <taxon>Hyphomicrobiales</taxon>
        <taxon>Methylobacteriaceae</taxon>
        <taxon>Methylobacterium</taxon>
    </lineage>
</organism>
<evidence type="ECO:0000313" key="4">
    <source>
        <dbReference type="Proteomes" id="UP000321960"/>
    </source>
</evidence>
<keyword evidence="5" id="KW-1185">Reference proteome</keyword>
<evidence type="ECO:0000313" key="3">
    <source>
        <dbReference type="EMBL" id="GLS66956.1"/>
    </source>
</evidence>
<reference evidence="3" key="1">
    <citation type="journal article" date="2014" name="Int. J. Syst. Evol. Microbiol.">
        <title>Complete genome of a new Firmicutes species belonging to the dominant human colonic microbiota ('Ruminococcus bicirculans') reveals two chromosomes and a selective capacity to utilize plant glucans.</title>
        <authorList>
            <consortium name="NISC Comparative Sequencing Program"/>
            <person name="Wegmann U."/>
            <person name="Louis P."/>
            <person name="Goesmann A."/>
            <person name="Henrissat B."/>
            <person name="Duncan S.H."/>
            <person name="Flint H.J."/>
        </authorList>
    </citation>
    <scope>NUCLEOTIDE SEQUENCE</scope>
    <source>
        <strain evidence="3">NBRC 107715</strain>
    </source>
</reference>
<comment type="caution">
    <text evidence="2">The sequence shown here is derived from an EMBL/GenBank/DDBJ whole genome shotgun (WGS) entry which is preliminary data.</text>
</comment>
<name>A0A512J7Q9_9HYPH</name>
<feature type="region of interest" description="Disordered" evidence="1">
    <location>
        <begin position="14"/>
        <end position="65"/>
    </location>
</feature>
<proteinExistence type="predicted"/>
<sequence>MADFFGWEAGTIHAGGAKSSRAGGRARPASAFRRADGPARWPPATAEFPARGGPAPFRNDPRDTI</sequence>
<dbReference type="Proteomes" id="UP000321960">
    <property type="component" value="Unassembled WGS sequence"/>
</dbReference>
<protein>
    <submittedName>
        <fullName evidence="2">Uncharacterized protein</fullName>
    </submittedName>
</protein>
<accession>A0A512J7Q9</accession>
<evidence type="ECO:0000313" key="5">
    <source>
        <dbReference type="Proteomes" id="UP001156856"/>
    </source>
</evidence>
<gene>
    <name evidence="3" type="ORF">GCM10007888_53390</name>
    <name evidence="2" type="ORF">MOX02_40010</name>
</gene>
<dbReference type="EMBL" id="BJZU01000084">
    <property type="protein sequence ID" value="GEP05963.1"/>
    <property type="molecule type" value="Genomic_DNA"/>
</dbReference>
<reference evidence="2 4" key="3">
    <citation type="submission" date="2019-07" db="EMBL/GenBank/DDBJ databases">
        <title>Whole genome shotgun sequence of Methylobacterium oxalidis NBRC 107715.</title>
        <authorList>
            <person name="Hosoyama A."/>
            <person name="Uohara A."/>
            <person name="Ohji S."/>
            <person name="Ichikawa N."/>
        </authorList>
    </citation>
    <scope>NUCLEOTIDE SEQUENCE [LARGE SCALE GENOMIC DNA]</scope>
    <source>
        <strain evidence="2 4">NBRC 107715</strain>
    </source>
</reference>
<reference evidence="3" key="4">
    <citation type="submission" date="2023-01" db="EMBL/GenBank/DDBJ databases">
        <title>Draft genome sequence of Methylobacterium oxalidis strain NBRC 107715.</title>
        <authorList>
            <person name="Sun Q."/>
            <person name="Mori K."/>
        </authorList>
    </citation>
    <scope>NUCLEOTIDE SEQUENCE</scope>
    <source>
        <strain evidence="3">NBRC 107715</strain>
    </source>
</reference>
<evidence type="ECO:0000313" key="2">
    <source>
        <dbReference type="EMBL" id="GEP05963.1"/>
    </source>
</evidence>
<reference evidence="5" key="2">
    <citation type="journal article" date="2019" name="Int. J. Syst. Evol. Microbiol.">
        <title>The Global Catalogue of Microorganisms (GCM) 10K type strain sequencing project: providing services to taxonomists for standard genome sequencing and annotation.</title>
        <authorList>
            <consortium name="The Broad Institute Genomics Platform"/>
            <consortium name="The Broad Institute Genome Sequencing Center for Infectious Disease"/>
            <person name="Wu L."/>
            <person name="Ma J."/>
        </authorList>
    </citation>
    <scope>NUCLEOTIDE SEQUENCE [LARGE SCALE GENOMIC DNA]</scope>
    <source>
        <strain evidence="5">NBRC 107715</strain>
    </source>
</reference>
<feature type="compositionally biased region" description="Low complexity" evidence="1">
    <location>
        <begin position="14"/>
        <end position="32"/>
    </location>
</feature>
<dbReference type="AlphaFoldDB" id="A0A512J7Q9"/>